<accession>A0A4R2TPQ7</accession>
<dbReference type="CDD" id="cd01335">
    <property type="entry name" value="Radical_SAM"/>
    <property type="match status" value="1"/>
</dbReference>
<evidence type="ECO:0000259" key="9">
    <source>
        <dbReference type="PROSITE" id="PS51918"/>
    </source>
</evidence>
<feature type="binding site" evidence="8">
    <location>
        <position position="90"/>
    </location>
    <ligand>
        <name>substrate</name>
    </ligand>
</feature>
<name>A0A4R2TPQ7_9FIRM</name>
<feature type="binding site" evidence="8">
    <location>
        <begin position="29"/>
        <end position="31"/>
    </location>
    <ligand>
        <name>substrate</name>
    </ligand>
</feature>
<proteinExistence type="inferred from homology"/>
<dbReference type="AlphaFoldDB" id="A0A4R2TPQ7"/>
<keyword evidence="11" id="KW-1185">Reference proteome</keyword>
<dbReference type="UniPathway" id="UPA00391"/>
<gene>
    <name evidence="8" type="primary">queE</name>
    <name evidence="10" type="ORF">EDD79_100625</name>
</gene>
<dbReference type="EMBL" id="SLYC01000006">
    <property type="protein sequence ID" value="TCQ04622.1"/>
    <property type="molecule type" value="Genomic_DNA"/>
</dbReference>
<comment type="caution">
    <text evidence="8">Lacks conserved residue(s) required for the propagation of feature annotation.</text>
</comment>
<dbReference type="PANTHER" id="PTHR42836:SF1">
    <property type="entry name" value="7-CARBOXY-7-DEAZAGUANINE SYNTHASE"/>
    <property type="match status" value="1"/>
</dbReference>
<keyword evidence="4 8" id="KW-0460">Magnesium</keyword>
<evidence type="ECO:0000256" key="5">
    <source>
        <dbReference type="ARBA" id="ARBA00023004"/>
    </source>
</evidence>
<evidence type="ECO:0000256" key="7">
    <source>
        <dbReference type="ARBA" id="ARBA00023239"/>
    </source>
</evidence>
<feature type="binding site" evidence="8">
    <location>
        <position position="57"/>
    </location>
    <ligand>
        <name>Mg(2+)</name>
        <dbReference type="ChEBI" id="CHEBI:18420"/>
    </ligand>
</feature>
<evidence type="ECO:0000256" key="2">
    <source>
        <dbReference type="ARBA" id="ARBA00022691"/>
    </source>
</evidence>
<keyword evidence="8" id="KW-0671">Queuosine biosynthesis</keyword>
<protein>
    <recommendedName>
        <fullName evidence="8">7-carboxy-7-deazaguanine synthase</fullName>
        <shortName evidence="8">CDG synthase</shortName>
        <ecNumber evidence="8">4.3.99.3</ecNumber>
    </recommendedName>
    <alternativeName>
        <fullName evidence="8">Queuosine biosynthesis protein QueE</fullName>
    </alternativeName>
</protein>
<dbReference type="InterPro" id="IPR007197">
    <property type="entry name" value="rSAM"/>
</dbReference>
<dbReference type="NCBIfam" id="TIGR03963">
    <property type="entry name" value="rSAM_QueE_Clost"/>
    <property type="match status" value="1"/>
</dbReference>
<comment type="pathway">
    <text evidence="8">Purine metabolism; 7-cyano-7-deazaguanine biosynthesis.</text>
</comment>
<evidence type="ECO:0000313" key="11">
    <source>
        <dbReference type="Proteomes" id="UP000295504"/>
    </source>
</evidence>
<dbReference type="SFLD" id="SFLDS00029">
    <property type="entry name" value="Radical_SAM"/>
    <property type="match status" value="1"/>
</dbReference>
<feature type="binding site" evidence="8">
    <location>
        <position position="55"/>
    </location>
    <ligand>
        <name>[4Fe-4S] cluster</name>
        <dbReference type="ChEBI" id="CHEBI:49883"/>
        <note>4Fe-4S-S-AdoMet</note>
    </ligand>
</feature>
<comment type="function">
    <text evidence="8">Catalyzes the complex heterocyclic radical-mediated conversion of 6-carboxy-5,6,7,8-tetrahydropterin (CPH4) to 7-carboxy-7-deazaguanine (CDG), a step common to the biosynthetic pathways of all 7-deazapurine-containing compounds.</text>
</comment>
<feature type="binding site" evidence="8">
    <location>
        <position position="44"/>
    </location>
    <ligand>
        <name>substrate</name>
    </ligand>
</feature>
<comment type="caution">
    <text evidence="10">The sequence shown here is derived from an EMBL/GenBank/DDBJ whole genome shotgun (WGS) entry which is preliminary data.</text>
</comment>
<dbReference type="GO" id="GO:0051539">
    <property type="term" value="F:4 iron, 4 sulfur cluster binding"/>
    <property type="evidence" value="ECO:0007669"/>
    <property type="project" value="UniProtKB-UniRule"/>
</dbReference>
<dbReference type="InterPro" id="IPR023868">
    <property type="entry name" value="7-CO-7-deazaGua_synth_put_Clo"/>
</dbReference>
<dbReference type="PIRSF" id="PIRSF000370">
    <property type="entry name" value="QueE"/>
    <property type="match status" value="1"/>
</dbReference>
<keyword evidence="2 8" id="KW-0949">S-adenosyl-L-methionine</keyword>
<feature type="binding site" evidence="8">
    <location>
        <position position="52"/>
    </location>
    <ligand>
        <name>[4Fe-4S] cluster</name>
        <dbReference type="ChEBI" id="CHEBI:49883"/>
        <note>4Fe-4S-S-AdoMet</note>
    </ligand>
</feature>
<dbReference type="InterPro" id="IPR024924">
    <property type="entry name" value="7-CO-7-deazaguanine_synth-like"/>
</dbReference>
<keyword evidence="7 8" id="KW-0456">Lyase</keyword>
<keyword evidence="5 8" id="KW-0408">Iron</keyword>
<keyword evidence="6 8" id="KW-0411">Iron-sulfur</keyword>
<dbReference type="GO" id="GO:0016840">
    <property type="term" value="F:carbon-nitrogen lyase activity"/>
    <property type="evidence" value="ECO:0007669"/>
    <property type="project" value="UniProtKB-UniRule"/>
</dbReference>
<feature type="domain" description="Radical SAM core" evidence="9">
    <location>
        <begin position="35"/>
        <end position="233"/>
    </location>
</feature>
<dbReference type="GO" id="GO:1904047">
    <property type="term" value="F:S-adenosyl-L-methionine binding"/>
    <property type="evidence" value="ECO:0007669"/>
    <property type="project" value="UniProtKB-UniRule"/>
</dbReference>
<comment type="catalytic activity">
    <reaction evidence="8">
        <text>6-carboxy-5,6,7,8-tetrahydropterin + H(+) = 7-carboxy-7-carbaguanine + NH4(+)</text>
        <dbReference type="Rhea" id="RHEA:27974"/>
        <dbReference type="ChEBI" id="CHEBI:15378"/>
        <dbReference type="ChEBI" id="CHEBI:28938"/>
        <dbReference type="ChEBI" id="CHEBI:61032"/>
        <dbReference type="ChEBI" id="CHEBI:61036"/>
        <dbReference type="EC" id="4.3.99.3"/>
    </reaction>
</comment>
<feature type="binding site" evidence="8">
    <location>
        <position position="48"/>
    </location>
    <ligand>
        <name>[4Fe-4S] cluster</name>
        <dbReference type="ChEBI" id="CHEBI:49883"/>
        <note>4Fe-4S-S-AdoMet</note>
    </ligand>
</feature>
<dbReference type="EC" id="4.3.99.3" evidence="8"/>
<dbReference type="PROSITE" id="PS51918">
    <property type="entry name" value="RADICAL_SAM"/>
    <property type="match status" value="1"/>
</dbReference>
<sequence length="238" mass="26961">MKLLLIAPLMKKVEVIKMSFNVVEKFVSINGEGRRCGQLAVFIRFAGCNLNCSYCDTAWANEEDVSYEIMSIEEIYKYIKSSGVNNITLTGGEPLLQEGIVNLLKTLSSDTELYIEIETNGSVLIDKFVSIKNCPSFTMDYKLPSSGMENKMALENFKYISKNDTIKFVSGSIEDLNRVKELIEEYDLVNKTNVYISSVFGKIALDEIVEFMKNNNMNGVTLQVQLHKIIWDPDKRSV</sequence>
<dbReference type="GO" id="GO:0008616">
    <property type="term" value="P:tRNA queuosine(34) biosynthetic process"/>
    <property type="evidence" value="ECO:0007669"/>
    <property type="project" value="UniProtKB-UniRule"/>
</dbReference>
<reference evidence="10 11" key="1">
    <citation type="submission" date="2019-03" db="EMBL/GenBank/DDBJ databases">
        <title>Genomic Encyclopedia of Type Strains, Phase IV (KMG-IV): sequencing the most valuable type-strain genomes for metagenomic binning, comparative biology and taxonomic classification.</title>
        <authorList>
            <person name="Goeker M."/>
        </authorList>
    </citation>
    <scope>NUCLEOTIDE SEQUENCE [LARGE SCALE GENOMIC DNA]</scope>
    <source>
        <strain evidence="10 11">DSM 100013</strain>
    </source>
</reference>
<keyword evidence="1 8" id="KW-0004">4Fe-4S</keyword>
<dbReference type="Pfam" id="PF04055">
    <property type="entry name" value="Radical_SAM"/>
    <property type="match status" value="1"/>
</dbReference>
<evidence type="ECO:0000256" key="8">
    <source>
        <dbReference type="HAMAP-Rule" id="MF_00917"/>
    </source>
</evidence>
<dbReference type="PANTHER" id="PTHR42836">
    <property type="entry name" value="7-CARBOXY-7-DEAZAGUANINE SYNTHASE"/>
    <property type="match status" value="1"/>
</dbReference>
<dbReference type="SFLD" id="SFLDG01067">
    <property type="entry name" value="SPASM/twitch_domain_containing"/>
    <property type="match status" value="1"/>
</dbReference>
<dbReference type="Proteomes" id="UP000295504">
    <property type="component" value="Unassembled WGS sequence"/>
</dbReference>
<comment type="cofactor">
    <cofactor evidence="8">
        <name>Mg(2+)</name>
        <dbReference type="ChEBI" id="CHEBI:18420"/>
    </cofactor>
</comment>
<keyword evidence="3 8" id="KW-0479">Metal-binding</keyword>
<evidence type="ECO:0000256" key="4">
    <source>
        <dbReference type="ARBA" id="ARBA00022842"/>
    </source>
</evidence>
<feature type="binding site" evidence="8">
    <location>
        <begin position="54"/>
        <end position="56"/>
    </location>
    <ligand>
        <name>S-adenosyl-L-methionine</name>
        <dbReference type="ChEBI" id="CHEBI:59789"/>
    </ligand>
</feature>
<comment type="subunit">
    <text evidence="8">Homodimer.</text>
</comment>
<feature type="binding site" evidence="8">
    <location>
        <position position="92"/>
    </location>
    <ligand>
        <name>S-adenosyl-L-methionine</name>
        <dbReference type="ChEBI" id="CHEBI:59789"/>
    </ligand>
</feature>
<dbReference type="InterPro" id="IPR058240">
    <property type="entry name" value="rSAM_sf"/>
</dbReference>
<comment type="similarity">
    <text evidence="8">Belongs to the radical SAM superfamily. 7-carboxy-7-deazaguanine synthase family.</text>
</comment>
<evidence type="ECO:0000256" key="1">
    <source>
        <dbReference type="ARBA" id="ARBA00022485"/>
    </source>
</evidence>
<dbReference type="GO" id="GO:0000287">
    <property type="term" value="F:magnesium ion binding"/>
    <property type="evidence" value="ECO:0007669"/>
    <property type="project" value="UniProtKB-UniRule"/>
</dbReference>
<comment type="cofactor">
    <cofactor evidence="8">
        <name>S-adenosyl-L-methionine</name>
        <dbReference type="ChEBI" id="CHEBI:59789"/>
    </cofactor>
    <text evidence="8">Binds 1 S-adenosyl-L-methionine per subunit.</text>
</comment>
<organism evidence="10 11">
    <name type="scientific">Serpentinicella alkaliphila</name>
    <dbReference type="NCBI Taxonomy" id="1734049"/>
    <lineage>
        <taxon>Bacteria</taxon>
        <taxon>Bacillati</taxon>
        <taxon>Bacillota</taxon>
        <taxon>Clostridia</taxon>
        <taxon>Peptostreptococcales</taxon>
        <taxon>Natronincolaceae</taxon>
        <taxon>Serpentinicella</taxon>
    </lineage>
</organism>
<evidence type="ECO:0000313" key="10">
    <source>
        <dbReference type="EMBL" id="TCQ04622.1"/>
    </source>
</evidence>
<dbReference type="HAMAP" id="MF_00917">
    <property type="entry name" value="QueE"/>
    <property type="match status" value="1"/>
</dbReference>
<dbReference type="InterPro" id="IPR013785">
    <property type="entry name" value="Aldolase_TIM"/>
</dbReference>
<evidence type="ECO:0000256" key="6">
    <source>
        <dbReference type="ARBA" id="ARBA00023014"/>
    </source>
</evidence>
<dbReference type="SUPFAM" id="SSF102114">
    <property type="entry name" value="Radical SAM enzymes"/>
    <property type="match status" value="1"/>
</dbReference>
<evidence type="ECO:0000256" key="3">
    <source>
        <dbReference type="ARBA" id="ARBA00022723"/>
    </source>
</evidence>
<dbReference type="Gene3D" id="3.20.20.70">
    <property type="entry name" value="Aldolase class I"/>
    <property type="match status" value="1"/>
</dbReference>
<comment type="cofactor">
    <cofactor evidence="8">
        <name>[4Fe-4S] cluster</name>
        <dbReference type="ChEBI" id="CHEBI:49883"/>
    </cofactor>
    <text evidence="8">Binds 1 [4Fe-4S] cluster. The cluster is coordinated with 3 cysteines and an exchangeable S-adenosyl-L-methionine.</text>
</comment>